<keyword evidence="4 9" id="KW-1133">Transmembrane helix</keyword>
<dbReference type="Gene3D" id="1.20.1070.10">
    <property type="entry name" value="Rhodopsin 7-helix transmembrane proteins"/>
    <property type="match status" value="1"/>
</dbReference>
<reference evidence="11" key="3">
    <citation type="submission" date="2025-09" db="UniProtKB">
        <authorList>
            <consortium name="Ensembl"/>
        </authorList>
    </citation>
    <scope>IDENTIFICATION</scope>
</reference>
<keyword evidence="2" id="KW-1003">Cell membrane</keyword>
<dbReference type="PROSITE" id="PS50262">
    <property type="entry name" value="G_PROTEIN_RECEP_F1_2"/>
    <property type="match status" value="1"/>
</dbReference>
<dbReference type="InParanoid" id="A0A667Y5Y9"/>
<proteinExistence type="predicted"/>
<dbReference type="GeneTree" id="ENSGT01110000267168"/>
<keyword evidence="12" id="KW-1185">Reference proteome</keyword>
<feature type="transmembrane region" description="Helical" evidence="9">
    <location>
        <begin position="276"/>
        <end position="299"/>
    </location>
</feature>
<reference evidence="11" key="2">
    <citation type="submission" date="2025-08" db="UniProtKB">
        <authorList>
            <consortium name="Ensembl"/>
        </authorList>
    </citation>
    <scope>IDENTIFICATION</scope>
</reference>
<feature type="transmembrane region" description="Helical" evidence="9">
    <location>
        <begin position="143"/>
        <end position="161"/>
    </location>
</feature>
<feature type="transmembrane region" description="Helical" evidence="9">
    <location>
        <begin position="102"/>
        <end position="123"/>
    </location>
</feature>
<accession>A0A667Y5Y9</accession>
<feature type="transmembrane region" description="Helical" evidence="9">
    <location>
        <begin position="30"/>
        <end position="55"/>
    </location>
</feature>
<dbReference type="InterPro" id="IPR000276">
    <property type="entry name" value="GPCR_Rhodpsn"/>
</dbReference>
<dbReference type="GO" id="GO:0019957">
    <property type="term" value="F:C-C chemokine binding"/>
    <property type="evidence" value="ECO:0007669"/>
    <property type="project" value="TreeGrafter"/>
</dbReference>
<keyword evidence="3 9" id="KW-0812">Transmembrane</keyword>
<evidence type="ECO:0000313" key="12">
    <source>
        <dbReference type="Proteomes" id="UP000472263"/>
    </source>
</evidence>
<dbReference type="SUPFAM" id="SSF81321">
    <property type="entry name" value="Family A G protein-coupled receptor-like"/>
    <property type="match status" value="1"/>
</dbReference>
<keyword evidence="7" id="KW-0675">Receptor</keyword>
<dbReference type="AlphaFoldDB" id="A0A667Y5Y9"/>
<dbReference type="GO" id="GO:0016493">
    <property type="term" value="F:C-C chemokine receptor activity"/>
    <property type="evidence" value="ECO:0007669"/>
    <property type="project" value="TreeGrafter"/>
</dbReference>
<dbReference type="PRINTS" id="PR00657">
    <property type="entry name" value="CCCHEMOKINER"/>
</dbReference>
<evidence type="ECO:0000256" key="9">
    <source>
        <dbReference type="SAM" id="Phobius"/>
    </source>
</evidence>
<evidence type="ECO:0000256" key="8">
    <source>
        <dbReference type="ARBA" id="ARBA00023224"/>
    </source>
</evidence>
<evidence type="ECO:0000256" key="4">
    <source>
        <dbReference type="ARBA" id="ARBA00022989"/>
    </source>
</evidence>
<dbReference type="CDD" id="cd14984">
    <property type="entry name" value="7tmA_Chemokine_R"/>
    <property type="match status" value="1"/>
</dbReference>
<dbReference type="GO" id="GO:0019722">
    <property type="term" value="P:calcium-mediated signaling"/>
    <property type="evidence" value="ECO:0007669"/>
    <property type="project" value="TreeGrafter"/>
</dbReference>
<dbReference type="GO" id="GO:0009897">
    <property type="term" value="C:external side of plasma membrane"/>
    <property type="evidence" value="ECO:0007669"/>
    <property type="project" value="TreeGrafter"/>
</dbReference>
<feature type="transmembrane region" description="Helical" evidence="9">
    <location>
        <begin position="193"/>
        <end position="213"/>
    </location>
</feature>
<feature type="transmembrane region" description="Helical" evidence="9">
    <location>
        <begin position="67"/>
        <end position="87"/>
    </location>
</feature>
<keyword evidence="6 9" id="KW-0472">Membrane</keyword>
<feature type="domain" description="G-protein coupled receptors family 1 profile" evidence="10">
    <location>
        <begin position="46"/>
        <end position="296"/>
    </location>
</feature>
<name>A0A667Y5Y9_9TELE</name>
<keyword evidence="8" id="KW-0807">Transducer</keyword>
<evidence type="ECO:0000256" key="2">
    <source>
        <dbReference type="ARBA" id="ARBA00022475"/>
    </source>
</evidence>
<dbReference type="InterPro" id="IPR050119">
    <property type="entry name" value="CCR1-9-like"/>
</dbReference>
<feature type="transmembrane region" description="Helical" evidence="9">
    <location>
        <begin position="233"/>
        <end position="256"/>
    </location>
</feature>
<evidence type="ECO:0000256" key="5">
    <source>
        <dbReference type="ARBA" id="ARBA00023040"/>
    </source>
</evidence>
<evidence type="ECO:0000256" key="1">
    <source>
        <dbReference type="ARBA" id="ARBA00004651"/>
    </source>
</evidence>
<dbReference type="GO" id="GO:0007204">
    <property type="term" value="P:positive regulation of cytosolic calcium ion concentration"/>
    <property type="evidence" value="ECO:0007669"/>
    <property type="project" value="TreeGrafter"/>
</dbReference>
<reference evidence="11" key="1">
    <citation type="submission" date="2019-06" db="EMBL/GenBank/DDBJ databases">
        <authorList>
            <consortium name="Wellcome Sanger Institute Data Sharing"/>
        </authorList>
    </citation>
    <scope>NUCLEOTIDE SEQUENCE [LARGE SCALE GENOMIC DNA]</scope>
</reference>
<dbReference type="GO" id="GO:0006955">
    <property type="term" value="P:immune response"/>
    <property type="evidence" value="ECO:0007669"/>
    <property type="project" value="TreeGrafter"/>
</dbReference>
<dbReference type="PANTHER" id="PTHR10489:SF627">
    <property type="entry name" value="C-C CHEMOKINE RECEPTOR TYPE 8"/>
    <property type="match status" value="1"/>
</dbReference>
<gene>
    <name evidence="11" type="primary">xcr1b.3</name>
</gene>
<evidence type="ECO:0000256" key="7">
    <source>
        <dbReference type="ARBA" id="ARBA00023170"/>
    </source>
</evidence>
<organism evidence="11 12">
    <name type="scientific">Myripristis murdjan</name>
    <name type="common">pinecone soldierfish</name>
    <dbReference type="NCBI Taxonomy" id="586833"/>
    <lineage>
        <taxon>Eukaryota</taxon>
        <taxon>Metazoa</taxon>
        <taxon>Chordata</taxon>
        <taxon>Craniata</taxon>
        <taxon>Vertebrata</taxon>
        <taxon>Euteleostomi</taxon>
        <taxon>Actinopterygii</taxon>
        <taxon>Neopterygii</taxon>
        <taxon>Teleostei</taxon>
        <taxon>Neoteleostei</taxon>
        <taxon>Acanthomorphata</taxon>
        <taxon>Holocentriformes</taxon>
        <taxon>Holocentridae</taxon>
        <taxon>Myripristis</taxon>
    </lineage>
</organism>
<dbReference type="Pfam" id="PF00001">
    <property type="entry name" value="7tm_1"/>
    <property type="match status" value="1"/>
</dbReference>
<evidence type="ECO:0000313" key="11">
    <source>
        <dbReference type="Ensembl" id="ENSMMDP00005025475.1"/>
    </source>
</evidence>
<dbReference type="InterPro" id="IPR017452">
    <property type="entry name" value="GPCR_Rhodpsn_7TM"/>
</dbReference>
<dbReference type="PANTHER" id="PTHR10489">
    <property type="entry name" value="CELL ADHESION MOLECULE"/>
    <property type="match status" value="1"/>
</dbReference>
<dbReference type="Ensembl" id="ENSMMDT00005026012.1">
    <property type="protein sequence ID" value="ENSMMDP00005025475.1"/>
    <property type="gene ID" value="ENSMMDG00005012213.1"/>
</dbReference>
<sequence length="334" mass="38589">MERSPYCKIVFYYDSDDIIYMEPEESSFDLFSTVCYSLIFCLSVLGNSFLLWVLLRKRETKSTSDLLLLHLTASDLCFTVTLPVWAYQHLHGWIFGDWACKIISGIYFLGIYSYMLFLTAITLDRYVAVVHAVSTSAQARRRFYAILASTGIWLVCAATSIKDTVNTETKFSFDGEIRCEEASQSLAMNLFSIYFHISLFFLIPFIIITFCYVRMWMTIRHCRMRGRNQALGLLLGIVLGFFICWAPYNVVLFLASLEELHVQSVSTDEWEDVMLYGYYISHTLAYCHCCLNPLFHVFGGERFRRHLLMPCSTRRQSITSSSRPPPSVSLQTYV</sequence>
<evidence type="ECO:0000256" key="6">
    <source>
        <dbReference type="ARBA" id="ARBA00023136"/>
    </source>
</evidence>
<keyword evidence="5" id="KW-0297">G-protein coupled receptor</keyword>
<dbReference type="Proteomes" id="UP000472263">
    <property type="component" value="Chromosome 17"/>
</dbReference>
<evidence type="ECO:0000259" key="10">
    <source>
        <dbReference type="PROSITE" id="PS50262"/>
    </source>
</evidence>
<dbReference type="InterPro" id="IPR000355">
    <property type="entry name" value="Chemokine_rcpt"/>
</dbReference>
<dbReference type="GO" id="GO:0060326">
    <property type="term" value="P:cell chemotaxis"/>
    <property type="evidence" value="ECO:0007669"/>
    <property type="project" value="TreeGrafter"/>
</dbReference>
<dbReference type="PRINTS" id="PR00237">
    <property type="entry name" value="GPCRRHODOPSN"/>
</dbReference>
<protein>
    <submittedName>
        <fullName evidence="11">Chemokine XC receptor 1-like</fullName>
    </submittedName>
</protein>
<evidence type="ECO:0000256" key="3">
    <source>
        <dbReference type="ARBA" id="ARBA00022692"/>
    </source>
</evidence>
<comment type="subcellular location">
    <subcellularLocation>
        <location evidence="1">Cell membrane</location>
        <topology evidence="1">Multi-pass membrane protein</topology>
    </subcellularLocation>
</comment>